<sequence length="178" mass="19005">MQVLHALLSRSRTLTLATVVVLASGAAQAQWQWIGSDGRKVFSDTPPPASVPEKSILKRPGGRPAPAPAEVGEEAAKAAETPTPKAPAKDAQLEAKKKQAEEAEAAKRQQELERVAKARAENCERAKRAKATLDSGVRLATTNAKGEREILDEKARAAEAQRLDRIIASDCGPMPAQQ</sequence>
<gene>
    <name evidence="4" type="ORF">ACFQNJ_00025</name>
</gene>
<proteinExistence type="predicted"/>
<protein>
    <submittedName>
        <fullName evidence="4">DUF4124 domain-containing protein</fullName>
    </submittedName>
</protein>
<keyword evidence="5" id="KW-1185">Reference proteome</keyword>
<name>A0ABW2R340_9BURK</name>
<comment type="caution">
    <text evidence="4">The sequence shown here is derived from an EMBL/GenBank/DDBJ whole genome shotgun (WGS) entry which is preliminary data.</text>
</comment>
<dbReference type="Proteomes" id="UP001596495">
    <property type="component" value="Unassembled WGS sequence"/>
</dbReference>
<dbReference type="InterPro" id="IPR025392">
    <property type="entry name" value="DUF4124"/>
</dbReference>
<organism evidence="4 5">
    <name type="scientific">Hydrogenophaga bisanensis</name>
    <dbReference type="NCBI Taxonomy" id="439611"/>
    <lineage>
        <taxon>Bacteria</taxon>
        <taxon>Pseudomonadati</taxon>
        <taxon>Pseudomonadota</taxon>
        <taxon>Betaproteobacteria</taxon>
        <taxon>Burkholderiales</taxon>
        <taxon>Comamonadaceae</taxon>
        <taxon>Hydrogenophaga</taxon>
    </lineage>
</organism>
<dbReference type="Pfam" id="PF13511">
    <property type="entry name" value="DUF4124"/>
    <property type="match status" value="1"/>
</dbReference>
<dbReference type="EMBL" id="JBHTBX010000001">
    <property type="protein sequence ID" value="MFC7432898.1"/>
    <property type="molecule type" value="Genomic_DNA"/>
</dbReference>
<feature type="signal peptide" evidence="2">
    <location>
        <begin position="1"/>
        <end position="29"/>
    </location>
</feature>
<evidence type="ECO:0000256" key="1">
    <source>
        <dbReference type="SAM" id="MobiDB-lite"/>
    </source>
</evidence>
<evidence type="ECO:0000313" key="4">
    <source>
        <dbReference type="EMBL" id="MFC7432898.1"/>
    </source>
</evidence>
<feature type="domain" description="DUF4124" evidence="3">
    <location>
        <begin position="19"/>
        <end position="69"/>
    </location>
</feature>
<accession>A0ABW2R340</accession>
<reference evidence="5" key="1">
    <citation type="journal article" date="2019" name="Int. J. Syst. Evol. Microbiol.">
        <title>The Global Catalogue of Microorganisms (GCM) 10K type strain sequencing project: providing services to taxonomists for standard genome sequencing and annotation.</title>
        <authorList>
            <consortium name="The Broad Institute Genomics Platform"/>
            <consortium name="The Broad Institute Genome Sequencing Center for Infectious Disease"/>
            <person name="Wu L."/>
            <person name="Ma J."/>
        </authorList>
    </citation>
    <scope>NUCLEOTIDE SEQUENCE [LARGE SCALE GENOMIC DNA]</scope>
    <source>
        <strain evidence="5">CCUG 54518</strain>
    </source>
</reference>
<evidence type="ECO:0000256" key="2">
    <source>
        <dbReference type="SAM" id="SignalP"/>
    </source>
</evidence>
<keyword evidence="2" id="KW-0732">Signal</keyword>
<evidence type="ECO:0000313" key="5">
    <source>
        <dbReference type="Proteomes" id="UP001596495"/>
    </source>
</evidence>
<feature type="region of interest" description="Disordered" evidence="1">
    <location>
        <begin position="38"/>
        <end position="113"/>
    </location>
</feature>
<feature type="compositionally biased region" description="Low complexity" evidence="1">
    <location>
        <begin position="58"/>
        <end position="70"/>
    </location>
</feature>
<feature type="chain" id="PRO_5045693289" evidence="2">
    <location>
        <begin position="30"/>
        <end position="178"/>
    </location>
</feature>
<dbReference type="RefSeq" id="WP_374639058.1">
    <property type="nucleotide sequence ID" value="NZ_JBHTBX010000001.1"/>
</dbReference>
<evidence type="ECO:0000259" key="3">
    <source>
        <dbReference type="Pfam" id="PF13511"/>
    </source>
</evidence>
<feature type="compositionally biased region" description="Basic and acidic residues" evidence="1">
    <location>
        <begin position="87"/>
        <end position="113"/>
    </location>
</feature>